<dbReference type="KEGG" id="nli:G3M70_12560"/>
<dbReference type="GO" id="GO:0042803">
    <property type="term" value="F:protein homodimerization activity"/>
    <property type="evidence" value="ECO:0007669"/>
    <property type="project" value="UniProtKB-ARBA"/>
</dbReference>
<gene>
    <name evidence="9 10" type="primary">bioD</name>
    <name evidence="10" type="ORF">G3M70_12560</name>
</gene>
<dbReference type="GO" id="GO:0005524">
    <property type="term" value="F:ATP binding"/>
    <property type="evidence" value="ECO:0007669"/>
    <property type="project" value="UniProtKB-UniRule"/>
</dbReference>
<dbReference type="GO" id="GO:0000287">
    <property type="term" value="F:magnesium ion binding"/>
    <property type="evidence" value="ECO:0007669"/>
    <property type="project" value="UniProtKB-UniRule"/>
</dbReference>
<dbReference type="GO" id="GO:0009102">
    <property type="term" value="P:biotin biosynthetic process"/>
    <property type="evidence" value="ECO:0007669"/>
    <property type="project" value="UniProtKB-UniRule"/>
</dbReference>
<dbReference type="Gene3D" id="3.40.50.300">
    <property type="entry name" value="P-loop containing nucleotide triphosphate hydrolases"/>
    <property type="match status" value="1"/>
</dbReference>
<keyword evidence="5 9" id="KW-0093">Biotin biosynthesis</keyword>
<dbReference type="SUPFAM" id="SSF52540">
    <property type="entry name" value="P-loop containing nucleoside triphosphate hydrolases"/>
    <property type="match status" value="1"/>
</dbReference>
<comment type="function">
    <text evidence="9">Catalyzes a mechanistically unusual reaction, the ATP-dependent insertion of CO2 between the N7 and N8 nitrogen atoms of 7,8-diaminopelargonic acid (DAPA, also called 7,8-diammoniononanoate) to form a ureido ring.</text>
</comment>
<feature type="binding site" evidence="9">
    <location>
        <position position="55"/>
    </location>
    <ligand>
        <name>Mg(2+)</name>
        <dbReference type="ChEBI" id="CHEBI:18420"/>
    </ligand>
</feature>
<evidence type="ECO:0000256" key="3">
    <source>
        <dbReference type="ARBA" id="ARBA00022723"/>
    </source>
</evidence>
<dbReference type="UniPathway" id="UPA00078">
    <property type="reaction ID" value="UER00161"/>
</dbReference>
<feature type="binding site" evidence="9">
    <location>
        <begin position="207"/>
        <end position="209"/>
    </location>
    <ligand>
        <name>ATP</name>
        <dbReference type="ChEBI" id="CHEBI:30616"/>
    </ligand>
</feature>
<dbReference type="HAMAP" id="MF_00336">
    <property type="entry name" value="BioD"/>
    <property type="match status" value="1"/>
</dbReference>
<dbReference type="InterPro" id="IPR027417">
    <property type="entry name" value="P-loop_NTPase"/>
</dbReference>
<evidence type="ECO:0000256" key="1">
    <source>
        <dbReference type="ARBA" id="ARBA00022490"/>
    </source>
</evidence>
<comment type="caution">
    <text evidence="9">Lacks conserved residue(s) required for the propagation of feature annotation.</text>
</comment>
<evidence type="ECO:0000256" key="8">
    <source>
        <dbReference type="ARBA" id="ARBA00047386"/>
    </source>
</evidence>
<name>A0A7T0G0M2_9BACT</name>
<dbReference type="EC" id="6.3.3.3" evidence="9"/>
<dbReference type="PIRSF" id="PIRSF006755">
    <property type="entry name" value="DTB_synth"/>
    <property type="match status" value="1"/>
</dbReference>
<protein>
    <recommendedName>
        <fullName evidence="9">ATP-dependent dethiobiotin synthetase BioD</fullName>
        <ecNumber evidence="9">6.3.3.3</ecNumber>
    </recommendedName>
    <alternativeName>
        <fullName evidence="9">DTB synthetase</fullName>
        <shortName evidence="9">DTBS</shortName>
    </alternativeName>
    <alternativeName>
        <fullName evidence="9">Dethiobiotin synthase</fullName>
    </alternativeName>
</protein>
<dbReference type="AlphaFoldDB" id="A0A7T0G0M2"/>
<comment type="pathway">
    <text evidence="9">Cofactor biosynthesis; biotin biosynthesis; biotin from 7,8-diaminononanoate: step 1/2.</text>
</comment>
<comment type="cofactor">
    <cofactor evidence="9">
        <name>Mg(2+)</name>
        <dbReference type="ChEBI" id="CHEBI:18420"/>
    </cofactor>
</comment>
<feature type="binding site" evidence="9">
    <location>
        <position position="116"/>
    </location>
    <ligand>
        <name>Mg(2+)</name>
        <dbReference type="ChEBI" id="CHEBI:18420"/>
    </ligand>
</feature>
<comment type="similarity">
    <text evidence="9">Belongs to the dethiobiotin synthetase family.</text>
</comment>
<keyword evidence="6 9" id="KW-0067">ATP-binding</keyword>
<comment type="subunit">
    <text evidence="9">Homodimer.</text>
</comment>
<keyword evidence="1 9" id="KW-0963">Cytoplasm</keyword>
<comment type="catalytic activity">
    <reaction evidence="8">
        <text>(7R,8S)-8-amino-7-(carboxyamino)nonanoate + ATP = (4R,5S)-dethiobiotin + ADP + phosphate + H(+)</text>
        <dbReference type="Rhea" id="RHEA:63684"/>
        <dbReference type="ChEBI" id="CHEBI:15378"/>
        <dbReference type="ChEBI" id="CHEBI:30616"/>
        <dbReference type="ChEBI" id="CHEBI:43474"/>
        <dbReference type="ChEBI" id="CHEBI:149470"/>
        <dbReference type="ChEBI" id="CHEBI:149473"/>
        <dbReference type="ChEBI" id="CHEBI:456216"/>
    </reaction>
</comment>
<keyword evidence="7 9" id="KW-0460">Magnesium</keyword>
<evidence type="ECO:0000313" key="10">
    <source>
        <dbReference type="EMBL" id="QPJ62660.1"/>
    </source>
</evidence>
<dbReference type="PANTHER" id="PTHR43210">
    <property type="entry name" value="DETHIOBIOTIN SYNTHETASE"/>
    <property type="match status" value="1"/>
</dbReference>
<evidence type="ECO:0000256" key="6">
    <source>
        <dbReference type="ARBA" id="ARBA00022840"/>
    </source>
</evidence>
<keyword evidence="2 9" id="KW-0436">Ligase</keyword>
<keyword evidence="4 9" id="KW-0547">Nucleotide-binding</keyword>
<accession>A0A7T0G0M2</accession>
<dbReference type="PANTHER" id="PTHR43210:SF2">
    <property type="entry name" value="ATP-DEPENDENT DETHIOBIOTIN SYNTHETASE BIOD 2"/>
    <property type="match status" value="1"/>
</dbReference>
<dbReference type="Pfam" id="PF13500">
    <property type="entry name" value="AAA_26"/>
    <property type="match status" value="1"/>
</dbReference>
<evidence type="ECO:0000256" key="2">
    <source>
        <dbReference type="ARBA" id="ARBA00022598"/>
    </source>
</evidence>
<organism evidence="10 11">
    <name type="scientific">Candidatus Nitronauta litoralis</name>
    <dbReference type="NCBI Taxonomy" id="2705533"/>
    <lineage>
        <taxon>Bacteria</taxon>
        <taxon>Pseudomonadati</taxon>
        <taxon>Nitrospinota/Tectimicrobiota group</taxon>
        <taxon>Nitrospinota</taxon>
        <taxon>Nitrospinia</taxon>
        <taxon>Nitrospinales</taxon>
        <taxon>Nitrospinaceae</taxon>
        <taxon>Candidatus Nitronauta</taxon>
    </lineage>
</organism>
<feature type="binding site" evidence="9">
    <location>
        <begin position="176"/>
        <end position="177"/>
    </location>
    <ligand>
        <name>ATP</name>
        <dbReference type="ChEBI" id="CHEBI:30616"/>
    </ligand>
</feature>
<dbReference type="NCBIfam" id="TIGR00347">
    <property type="entry name" value="bioD"/>
    <property type="match status" value="1"/>
</dbReference>
<proteinExistence type="inferred from homology"/>
<feature type="active site" evidence="9">
    <location>
        <position position="38"/>
    </location>
</feature>
<feature type="binding site" evidence="9">
    <location>
        <position position="55"/>
    </location>
    <ligand>
        <name>ATP</name>
        <dbReference type="ChEBI" id="CHEBI:30616"/>
    </ligand>
</feature>
<evidence type="ECO:0000256" key="9">
    <source>
        <dbReference type="HAMAP-Rule" id="MF_00336"/>
    </source>
</evidence>
<sequence>MTRGFFITGTDTEVGKTVATAVLLLWLKTRGENPGVMKPVECGVDPECFSASNSDARFLMETGGVEDNDVEVCPFRFKAPTSPYQAEFSEGRSVDLDSIISAFNKLKDRHSCMLVEGIGGLMVPLTSETVVADLAANLKLPLILVTRYSLGTQNHTLLTLEAARQKGLSVSGLIFNKTDPTPLSLIEQSQPALLSQWTGLPVLAEIPFIEETTVNNLSPDRIIEAGGSLNFQPFPTP</sequence>
<dbReference type="FunFam" id="3.40.50.300:FF:000292">
    <property type="entry name" value="ATP-dependent dethiobiotin synthetase BioD"/>
    <property type="match status" value="1"/>
</dbReference>
<evidence type="ECO:0000313" key="11">
    <source>
        <dbReference type="Proteomes" id="UP000594688"/>
    </source>
</evidence>
<evidence type="ECO:0000256" key="4">
    <source>
        <dbReference type="ARBA" id="ARBA00022741"/>
    </source>
</evidence>
<comment type="catalytic activity">
    <reaction evidence="9">
        <text>(7R,8S)-7,8-diammoniononanoate + CO2 + ATP = (4R,5S)-dethiobiotin + ADP + phosphate + 3 H(+)</text>
        <dbReference type="Rhea" id="RHEA:15805"/>
        <dbReference type="ChEBI" id="CHEBI:15378"/>
        <dbReference type="ChEBI" id="CHEBI:16526"/>
        <dbReference type="ChEBI" id="CHEBI:30616"/>
        <dbReference type="ChEBI" id="CHEBI:43474"/>
        <dbReference type="ChEBI" id="CHEBI:149469"/>
        <dbReference type="ChEBI" id="CHEBI:149473"/>
        <dbReference type="ChEBI" id="CHEBI:456216"/>
        <dbReference type="EC" id="6.3.3.3"/>
    </reaction>
</comment>
<comment type="subcellular location">
    <subcellularLocation>
        <location evidence="9">Cytoplasm</location>
    </subcellularLocation>
</comment>
<feature type="binding site" evidence="9">
    <location>
        <position position="17"/>
    </location>
    <ligand>
        <name>Mg(2+)</name>
        <dbReference type="ChEBI" id="CHEBI:18420"/>
    </ligand>
</feature>
<evidence type="ECO:0000256" key="5">
    <source>
        <dbReference type="ARBA" id="ARBA00022756"/>
    </source>
</evidence>
<reference evidence="10 11" key="1">
    <citation type="submission" date="2020-02" db="EMBL/GenBank/DDBJ databases">
        <title>Genomic and physiological characterization of two novel Nitrospinaceae genera.</title>
        <authorList>
            <person name="Mueller A.J."/>
            <person name="Jung M.-Y."/>
            <person name="Strachan C.R."/>
            <person name="Herbold C.W."/>
            <person name="Kirkegaard R.H."/>
            <person name="Daims H."/>
        </authorList>
    </citation>
    <scope>NUCLEOTIDE SEQUENCE [LARGE SCALE GENOMIC DNA]</scope>
    <source>
        <strain evidence="10">EB</strain>
    </source>
</reference>
<keyword evidence="3 9" id="KW-0479">Metal-binding</keyword>
<dbReference type="CDD" id="cd03109">
    <property type="entry name" value="DTBS"/>
    <property type="match status" value="1"/>
</dbReference>
<feature type="binding site" evidence="9">
    <location>
        <begin position="13"/>
        <end position="18"/>
    </location>
    <ligand>
        <name>ATP</name>
        <dbReference type="ChEBI" id="CHEBI:30616"/>
    </ligand>
</feature>
<dbReference type="Proteomes" id="UP000594688">
    <property type="component" value="Chromosome"/>
</dbReference>
<dbReference type="EMBL" id="CP048685">
    <property type="protein sequence ID" value="QPJ62660.1"/>
    <property type="molecule type" value="Genomic_DNA"/>
</dbReference>
<feature type="binding site" evidence="9">
    <location>
        <begin position="116"/>
        <end position="119"/>
    </location>
    <ligand>
        <name>ATP</name>
        <dbReference type="ChEBI" id="CHEBI:30616"/>
    </ligand>
</feature>
<evidence type="ECO:0000256" key="7">
    <source>
        <dbReference type="ARBA" id="ARBA00022842"/>
    </source>
</evidence>
<dbReference type="InterPro" id="IPR004472">
    <property type="entry name" value="DTB_synth_BioD"/>
</dbReference>
<dbReference type="GO" id="GO:0005829">
    <property type="term" value="C:cytosol"/>
    <property type="evidence" value="ECO:0007669"/>
    <property type="project" value="TreeGrafter"/>
</dbReference>
<dbReference type="GO" id="GO:0004141">
    <property type="term" value="F:dethiobiotin synthase activity"/>
    <property type="evidence" value="ECO:0007669"/>
    <property type="project" value="UniProtKB-UniRule"/>
</dbReference>